<dbReference type="GO" id="GO:0051010">
    <property type="term" value="F:microtubule plus-end binding"/>
    <property type="evidence" value="ECO:0000318"/>
    <property type="project" value="GO_Central"/>
</dbReference>
<dbReference type="GO" id="GO:0031122">
    <property type="term" value="P:cytoplasmic microtubule organization"/>
    <property type="evidence" value="ECO:0000318"/>
    <property type="project" value="GO_Central"/>
</dbReference>
<keyword evidence="3" id="KW-0143">Chaperone</keyword>
<feature type="compositionally biased region" description="Acidic residues" evidence="5">
    <location>
        <begin position="230"/>
        <end position="246"/>
    </location>
</feature>
<organism evidence="7 8">
    <name type="scientific">Nematostella vectensis</name>
    <name type="common">Starlet sea anemone</name>
    <dbReference type="NCBI Taxonomy" id="45351"/>
    <lineage>
        <taxon>Eukaryota</taxon>
        <taxon>Metazoa</taxon>
        <taxon>Cnidaria</taxon>
        <taxon>Anthozoa</taxon>
        <taxon>Hexacorallia</taxon>
        <taxon>Actiniaria</taxon>
        <taxon>Edwardsiidae</taxon>
        <taxon>Nematostella</taxon>
    </lineage>
</organism>
<keyword evidence="2" id="KW-0963">Cytoplasm</keyword>
<dbReference type="SMART" id="SM01052">
    <property type="entry name" value="CAP_GLY"/>
    <property type="match status" value="1"/>
</dbReference>
<evidence type="ECO:0000256" key="5">
    <source>
        <dbReference type="SAM" id="MobiDB-lite"/>
    </source>
</evidence>
<accession>A7S7S7</accession>
<dbReference type="GO" id="GO:0035371">
    <property type="term" value="C:microtubule plus-end"/>
    <property type="evidence" value="ECO:0000318"/>
    <property type="project" value="GO_Central"/>
</dbReference>
<dbReference type="GO" id="GO:0005938">
    <property type="term" value="C:cell cortex"/>
    <property type="evidence" value="ECO:0000318"/>
    <property type="project" value="GO_Central"/>
</dbReference>
<dbReference type="Gene3D" id="2.30.30.190">
    <property type="entry name" value="CAP Gly-rich-like domain"/>
    <property type="match status" value="1"/>
</dbReference>
<dbReference type="SUPFAM" id="SSF54236">
    <property type="entry name" value="Ubiquitin-like"/>
    <property type="match status" value="1"/>
</dbReference>
<dbReference type="Proteomes" id="UP000001593">
    <property type="component" value="Unassembled WGS sequence"/>
</dbReference>
<dbReference type="STRING" id="45351.A7S7S7"/>
<dbReference type="PANTHER" id="PTHR18916">
    <property type="entry name" value="DYNACTIN 1-RELATED MICROTUBULE-BINDING"/>
    <property type="match status" value="1"/>
</dbReference>
<feature type="domain" description="CAP-Gly" evidence="6">
    <location>
        <begin position="182"/>
        <end position="224"/>
    </location>
</feature>
<dbReference type="AlphaFoldDB" id="A7S7S7"/>
<comment type="similarity">
    <text evidence="4">Belongs to the TBCB family.</text>
</comment>
<dbReference type="GO" id="GO:0043014">
    <property type="term" value="F:alpha-tubulin binding"/>
    <property type="evidence" value="ECO:0007669"/>
    <property type="project" value="InterPro"/>
</dbReference>
<dbReference type="PhylomeDB" id="A7S7S7"/>
<gene>
    <name evidence="7" type="ORF">NEMVEDRAFT_v1g186704</name>
</gene>
<dbReference type="GO" id="GO:0005829">
    <property type="term" value="C:cytosol"/>
    <property type="evidence" value="ECO:0007669"/>
    <property type="project" value="UniProtKB-ARBA"/>
</dbReference>
<dbReference type="SUPFAM" id="SSF74924">
    <property type="entry name" value="Cap-Gly domain"/>
    <property type="match status" value="1"/>
</dbReference>
<name>A7S7S7_NEMVE</name>
<dbReference type="FunFam" id="2.30.30.190:FF:000013">
    <property type="entry name" value="Tubulin-folding cofactor B"/>
    <property type="match status" value="1"/>
</dbReference>
<dbReference type="InterPro" id="IPR029071">
    <property type="entry name" value="Ubiquitin-like_domsf"/>
</dbReference>
<dbReference type="PROSITE" id="PS00845">
    <property type="entry name" value="CAP_GLY_1"/>
    <property type="match status" value="1"/>
</dbReference>
<dbReference type="InParanoid" id="A7S7S7"/>
<dbReference type="HOGENOM" id="CLU_067577_2_0_1"/>
<dbReference type="GO" id="GO:0007023">
    <property type="term" value="P:post-chaperonin tubulin folding pathway"/>
    <property type="evidence" value="ECO:0007669"/>
    <property type="project" value="InterPro"/>
</dbReference>
<feature type="region of interest" description="Disordered" evidence="5">
    <location>
        <begin position="135"/>
        <end position="156"/>
    </location>
</feature>
<proteinExistence type="inferred from homology"/>
<dbReference type="Gene3D" id="3.10.20.90">
    <property type="entry name" value="Phosphatidylinositol 3-kinase Catalytic Subunit, Chain A, domain 1"/>
    <property type="match status" value="1"/>
</dbReference>
<evidence type="ECO:0000313" key="8">
    <source>
        <dbReference type="Proteomes" id="UP000001593"/>
    </source>
</evidence>
<dbReference type="InterPro" id="IPR000938">
    <property type="entry name" value="CAP-Gly_domain"/>
</dbReference>
<dbReference type="Pfam" id="PF14560">
    <property type="entry name" value="Ubiquitin_2"/>
    <property type="match status" value="1"/>
</dbReference>
<dbReference type="InterPro" id="IPR036859">
    <property type="entry name" value="CAP-Gly_dom_sf"/>
</dbReference>
<comment type="subcellular location">
    <subcellularLocation>
        <location evidence="1">Cytoplasm</location>
    </subcellularLocation>
</comment>
<dbReference type="InterPro" id="IPR000626">
    <property type="entry name" value="Ubiquitin-like_dom"/>
</dbReference>
<dbReference type="eggNOG" id="KOG3206">
    <property type="taxonomic scope" value="Eukaryota"/>
</dbReference>
<dbReference type="Pfam" id="PF01302">
    <property type="entry name" value="CAP_GLY"/>
    <property type="match status" value="1"/>
</dbReference>
<sequence length="246" mass="27240">MSGVITASIVTVQITSNITSLVSEKRYGKDITIAALKGKLELITGCSSANVDLQLFDKDGKLVGVMDNDEAMLGSYPVDDNMRIHVIDRTPGVKPGQFEDVSKVEKFEISEEEYSQKADSVRAFKMRNKLGRFKEVSPEEEELQKQQERQEQKDAEAIPVGSRCEVKVAGAPPKRGEVMFVGTTDFKPGYWVGIKYDEPLGKNDGSVAGKRYFQCPPKYGGFVRPKDVEIGDFPEDDLGLGDDDEM</sequence>
<dbReference type="PROSITE" id="PS50245">
    <property type="entry name" value="CAP_GLY_2"/>
    <property type="match status" value="1"/>
</dbReference>
<dbReference type="GO" id="GO:0005634">
    <property type="term" value="C:nucleus"/>
    <property type="evidence" value="ECO:0000318"/>
    <property type="project" value="GO_Central"/>
</dbReference>
<dbReference type="InterPro" id="IPR045172">
    <property type="entry name" value="TBCB_Ubl"/>
</dbReference>
<evidence type="ECO:0000259" key="6">
    <source>
        <dbReference type="PROSITE" id="PS50245"/>
    </source>
</evidence>
<evidence type="ECO:0000256" key="4">
    <source>
        <dbReference type="ARBA" id="ARBA00025779"/>
    </source>
</evidence>
<evidence type="ECO:0000313" key="7">
    <source>
        <dbReference type="EMBL" id="EDO40244.1"/>
    </source>
</evidence>
<keyword evidence="8" id="KW-1185">Reference proteome</keyword>
<dbReference type="CDD" id="cd01789">
    <property type="entry name" value="Ubl_TBCB"/>
    <property type="match status" value="1"/>
</dbReference>
<reference evidence="7 8" key="1">
    <citation type="journal article" date="2007" name="Science">
        <title>Sea anemone genome reveals ancestral eumetazoan gene repertoire and genomic organization.</title>
        <authorList>
            <person name="Putnam N.H."/>
            <person name="Srivastava M."/>
            <person name="Hellsten U."/>
            <person name="Dirks B."/>
            <person name="Chapman J."/>
            <person name="Salamov A."/>
            <person name="Terry A."/>
            <person name="Shapiro H."/>
            <person name="Lindquist E."/>
            <person name="Kapitonov V.V."/>
            <person name="Jurka J."/>
            <person name="Genikhovich G."/>
            <person name="Grigoriev I.V."/>
            <person name="Lucas S.M."/>
            <person name="Steele R.E."/>
            <person name="Finnerty J.R."/>
            <person name="Technau U."/>
            <person name="Martindale M.Q."/>
            <person name="Rokhsar D.S."/>
        </authorList>
    </citation>
    <scope>NUCLEOTIDE SEQUENCE [LARGE SCALE GENOMIC DNA]</scope>
    <source>
        <strain evidence="8">CH2 X CH6</strain>
    </source>
</reference>
<dbReference type="EMBL" id="DS469594">
    <property type="protein sequence ID" value="EDO40244.1"/>
    <property type="molecule type" value="Genomic_DNA"/>
</dbReference>
<dbReference type="GO" id="GO:0007021">
    <property type="term" value="P:tubulin complex assembly"/>
    <property type="evidence" value="ECO:0007669"/>
    <property type="project" value="InterPro"/>
</dbReference>
<dbReference type="OMA" id="DQYEQRT"/>
<evidence type="ECO:0000256" key="2">
    <source>
        <dbReference type="ARBA" id="ARBA00022490"/>
    </source>
</evidence>
<evidence type="ECO:0000256" key="3">
    <source>
        <dbReference type="ARBA" id="ARBA00023186"/>
    </source>
</evidence>
<evidence type="ECO:0000256" key="1">
    <source>
        <dbReference type="ARBA" id="ARBA00004496"/>
    </source>
</evidence>
<dbReference type="KEGG" id="nve:5511982"/>
<feature type="region of interest" description="Disordered" evidence="5">
    <location>
        <begin position="226"/>
        <end position="246"/>
    </location>
</feature>
<protein>
    <recommendedName>
        <fullName evidence="6">CAP-Gly domain-containing protein</fullName>
    </recommendedName>
</protein>
<dbReference type="PANTHER" id="PTHR18916:SF85">
    <property type="entry name" value="TUBULIN-FOLDING COFACTOR B"/>
    <property type="match status" value="1"/>
</dbReference>